<feature type="region of interest" description="Disordered" evidence="1">
    <location>
        <begin position="130"/>
        <end position="153"/>
    </location>
</feature>
<dbReference type="HOGENOM" id="CLU_144454_0_0_1"/>
<accession>A0A061ET73</accession>
<evidence type="ECO:0000313" key="3">
    <source>
        <dbReference type="EMBL" id="EOY08220.1"/>
    </source>
</evidence>
<protein>
    <recommendedName>
        <fullName evidence="2">Putative plant transposon protein domain-containing protein</fullName>
    </recommendedName>
</protein>
<name>A0A061ET73_THECC</name>
<dbReference type="Pfam" id="PF20167">
    <property type="entry name" value="Transposase_32"/>
    <property type="match status" value="1"/>
</dbReference>
<proteinExistence type="predicted"/>
<evidence type="ECO:0000313" key="4">
    <source>
        <dbReference type="Proteomes" id="UP000026915"/>
    </source>
</evidence>
<dbReference type="Gramene" id="EOY08220">
    <property type="protein sequence ID" value="EOY08220"/>
    <property type="gene ID" value="TCM_022566"/>
</dbReference>
<feature type="domain" description="Putative plant transposon protein" evidence="2">
    <location>
        <begin position="7"/>
        <end position="99"/>
    </location>
</feature>
<keyword evidence="4" id="KW-1185">Reference proteome</keyword>
<reference evidence="3 4" key="1">
    <citation type="journal article" date="2013" name="Genome Biol.">
        <title>The genome sequence of the most widely cultivated cacao type and its use to identify candidate genes regulating pod color.</title>
        <authorList>
            <person name="Motamayor J.C."/>
            <person name="Mockaitis K."/>
            <person name="Schmutz J."/>
            <person name="Haiminen N."/>
            <person name="Iii D.L."/>
            <person name="Cornejo O."/>
            <person name="Findley S.D."/>
            <person name="Zheng P."/>
            <person name="Utro F."/>
            <person name="Royaert S."/>
            <person name="Saski C."/>
            <person name="Jenkins J."/>
            <person name="Podicheti R."/>
            <person name="Zhao M."/>
            <person name="Scheffler B.E."/>
            <person name="Stack J.C."/>
            <person name="Feltus F.A."/>
            <person name="Mustiga G.M."/>
            <person name="Amores F."/>
            <person name="Phillips W."/>
            <person name="Marelli J.P."/>
            <person name="May G.D."/>
            <person name="Shapiro H."/>
            <person name="Ma J."/>
            <person name="Bustamante C.D."/>
            <person name="Schnell R.J."/>
            <person name="Main D."/>
            <person name="Gilbert D."/>
            <person name="Parida L."/>
            <person name="Kuhn D.N."/>
        </authorList>
    </citation>
    <scope>NUCLEOTIDE SEQUENCE [LARGE SCALE GENOMIC DNA]</scope>
    <source>
        <strain evidence="4">cv. Matina 1-6</strain>
    </source>
</reference>
<dbReference type="InterPro" id="IPR046796">
    <property type="entry name" value="Transposase_32_dom"/>
</dbReference>
<evidence type="ECO:0000256" key="1">
    <source>
        <dbReference type="SAM" id="MobiDB-lite"/>
    </source>
</evidence>
<dbReference type="Proteomes" id="UP000026915">
    <property type="component" value="Chromosome 5"/>
</dbReference>
<sequence length="153" mass="17713">MDRSKEWKMTKGVPLYFKANTMKNDYKLWYHFLAARLLFTKYFSDMTKDNAILLYVIVSRTSINVGQLVFNSIVQAIHSPYDGLWYPSLITTLCKKVGVIWERSEVILHPKVPLDVGIIRRFYTHGHSTARGSSSLASRHPPLQQHPQHFSMS</sequence>
<dbReference type="eggNOG" id="ENOG502SZYT">
    <property type="taxonomic scope" value="Eukaryota"/>
</dbReference>
<evidence type="ECO:0000259" key="2">
    <source>
        <dbReference type="Pfam" id="PF20167"/>
    </source>
</evidence>
<dbReference type="EMBL" id="CM001883">
    <property type="protein sequence ID" value="EOY08220.1"/>
    <property type="molecule type" value="Genomic_DNA"/>
</dbReference>
<gene>
    <name evidence="3" type="ORF">TCM_022566</name>
</gene>
<dbReference type="InParanoid" id="A0A061ET73"/>
<organism evidence="3 4">
    <name type="scientific">Theobroma cacao</name>
    <name type="common">Cacao</name>
    <name type="synonym">Cocoa</name>
    <dbReference type="NCBI Taxonomy" id="3641"/>
    <lineage>
        <taxon>Eukaryota</taxon>
        <taxon>Viridiplantae</taxon>
        <taxon>Streptophyta</taxon>
        <taxon>Embryophyta</taxon>
        <taxon>Tracheophyta</taxon>
        <taxon>Spermatophyta</taxon>
        <taxon>Magnoliopsida</taxon>
        <taxon>eudicotyledons</taxon>
        <taxon>Gunneridae</taxon>
        <taxon>Pentapetalae</taxon>
        <taxon>rosids</taxon>
        <taxon>malvids</taxon>
        <taxon>Malvales</taxon>
        <taxon>Malvaceae</taxon>
        <taxon>Byttnerioideae</taxon>
        <taxon>Theobroma</taxon>
    </lineage>
</organism>
<dbReference type="AlphaFoldDB" id="A0A061ET73"/>